<reference evidence="3" key="1">
    <citation type="journal article" date="2021" name="bioRxiv">
        <title>Whole Genome Assembly and Annotation of Northern Wild Rice, Zizania palustris L., Supports a Whole Genome Duplication in the Zizania Genus.</title>
        <authorList>
            <person name="Haas M."/>
            <person name="Kono T."/>
            <person name="Macchietto M."/>
            <person name="Millas R."/>
            <person name="McGilp L."/>
            <person name="Shao M."/>
            <person name="Duquette J."/>
            <person name="Hirsch C.N."/>
            <person name="Kimball J."/>
        </authorList>
    </citation>
    <scope>NUCLEOTIDE SEQUENCE</scope>
    <source>
        <tissue evidence="3">Fresh leaf tissue</tissue>
    </source>
</reference>
<dbReference type="InterPro" id="IPR007117">
    <property type="entry name" value="Expansin_CBD"/>
</dbReference>
<reference evidence="3" key="2">
    <citation type="submission" date="2021-02" db="EMBL/GenBank/DDBJ databases">
        <authorList>
            <person name="Kimball J.A."/>
            <person name="Haas M.W."/>
            <person name="Macchietto M."/>
            <person name="Kono T."/>
            <person name="Duquette J."/>
            <person name="Shao M."/>
        </authorList>
    </citation>
    <scope>NUCLEOTIDE SEQUENCE</scope>
    <source>
        <tissue evidence="3">Fresh leaf tissue</tissue>
    </source>
</reference>
<keyword evidence="1" id="KW-0472">Membrane</keyword>
<dbReference type="Pfam" id="PF01357">
    <property type="entry name" value="Expansin_C"/>
    <property type="match status" value="1"/>
</dbReference>
<evidence type="ECO:0000256" key="1">
    <source>
        <dbReference type="SAM" id="Phobius"/>
    </source>
</evidence>
<dbReference type="Proteomes" id="UP000729402">
    <property type="component" value="Unassembled WGS sequence"/>
</dbReference>
<feature type="domain" description="Expansin-like CBD" evidence="2">
    <location>
        <begin position="82"/>
        <end position="148"/>
    </location>
</feature>
<accession>A0A8J5WC76</accession>
<dbReference type="OrthoDB" id="645713at2759"/>
<name>A0A8J5WC76_ZIZPA</name>
<proteinExistence type="predicted"/>
<keyword evidence="4" id="KW-1185">Reference proteome</keyword>
<evidence type="ECO:0000313" key="3">
    <source>
        <dbReference type="EMBL" id="KAG8088080.1"/>
    </source>
</evidence>
<evidence type="ECO:0000259" key="2">
    <source>
        <dbReference type="PROSITE" id="PS50843"/>
    </source>
</evidence>
<dbReference type="PROSITE" id="PS50843">
    <property type="entry name" value="EXPANSIN_CBD"/>
    <property type="match status" value="1"/>
</dbReference>
<keyword evidence="1" id="KW-1133">Transmembrane helix</keyword>
<dbReference type="AlphaFoldDB" id="A0A8J5WC76"/>
<keyword evidence="1" id="KW-0812">Transmembrane</keyword>
<dbReference type="PANTHER" id="PTHR31692:SF13">
    <property type="entry name" value="OS04G0328900 PROTEIN"/>
    <property type="match status" value="1"/>
</dbReference>
<gene>
    <name evidence="3" type="ORF">GUJ93_ZPchr0010g9130</name>
</gene>
<protein>
    <recommendedName>
        <fullName evidence="2">Expansin-like CBD domain-containing protein</fullName>
    </recommendedName>
</protein>
<feature type="transmembrane region" description="Helical" evidence="1">
    <location>
        <begin position="34"/>
        <end position="55"/>
    </location>
</feature>
<comment type="caution">
    <text evidence="3">The sequence shown here is derived from an EMBL/GenBank/DDBJ whole genome shotgun (WGS) entry which is preliminary data.</text>
</comment>
<sequence>MALLPPYKYTTTLTSTQTSIHLSINYNNIVRKNFVMASSFSILLAAVTLVALLAVGSCGTDFTVHVEKGSCPTKLSLVTNVEVSEVEIREKGSNDFLECKGSGTKWTLESKEPLKGPFAVRLTLKNGGYRVDDAAIPEEWKADSVYKTKIQV</sequence>
<organism evidence="3 4">
    <name type="scientific">Zizania palustris</name>
    <name type="common">Northern wild rice</name>
    <dbReference type="NCBI Taxonomy" id="103762"/>
    <lineage>
        <taxon>Eukaryota</taxon>
        <taxon>Viridiplantae</taxon>
        <taxon>Streptophyta</taxon>
        <taxon>Embryophyta</taxon>
        <taxon>Tracheophyta</taxon>
        <taxon>Spermatophyta</taxon>
        <taxon>Magnoliopsida</taxon>
        <taxon>Liliopsida</taxon>
        <taxon>Poales</taxon>
        <taxon>Poaceae</taxon>
        <taxon>BOP clade</taxon>
        <taxon>Oryzoideae</taxon>
        <taxon>Oryzeae</taxon>
        <taxon>Zizaniinae</taxon>
        <taxon>Zizania</taxon>
    </lineage>
</organism>
<dbReference type="PANTHER" id="PTHR31692">
    <property type="entry name" value="EXPANSIN-B3"/>
    <property type="match status" value="1"/>
</dbReference>
<evidence type="ECO:0000313" key="4">
    <source>
        <dbReference type="Proteomes" id="UP000729402"/>
    </source>
</evidence>
<dbReference type="EMBL" id="JAAALK010000082">
    <property type="protein sequence ID" value="KAG8088080.1"/>
    <property type="molecule type" value="Genomic_DNA"/>
</dbReference>